<feature type="compositionally biased region" description="Gly residues" evidence="1">
    <location>
        <begin position="147"/>
        <end position="158"/>
    </location>
</feature>
<accession>A0A6J5MKE7</accession>
<gene>
    <name evidence="2" type="ORF">UFOVP513_8</name>
</gene>
<feature type="region of interest" description="Disordered" evidence="1">
    <location>
        <begin position="1"/>
        <end position="55"/>
    </location>
</feature>
<protein>
    <submittedName>
        <fullName evidence="2">Uncharacterized protein</fullName>
    </submittedName>
</protein>
<proteinExistence type="predicted"/>
<evidence type="ECO:0000256" key="1">
    <source>
        <dbReference type="SAM" id="MobiDB-lite"/>
    </source>
</evidence>
<organism evidence="2">
    <name type="scientific">uncultured Caudovirales phage</name>
    <dbReference type="NCBI Taxonomy" id="2100421"/>
    <lineage>
        <taxon>Viruses</taxon>
        <taxon>Duplodnaviria</taxon>
        <taxon>Heunggongvirae</taxon>
        <taxon>Uroviricota</taxon>
        <taxon>Caudoviricetes</taxon>
        <taxon>Peduoviridae</taxon>
        <taxon>Maltschvirus</taxon>
        <taxon>Maltschvirus maltsch</taxon>
    </lineage>
</organism>
<feature type="region of interest" description="Disordered" evidence="1">
    <location>
        <begin position="121"/>
        <end position="158"/>
    </location>
</feature>
<sequence length="158" mass="16186">MSVPPDKMMELIKSQRGGAAAPAPAPAMDAGVPSDTETPPMASPMSTPEPKMGNREGAMINLSMAMDLIEQALPVLGSESPEGQKALSVLRQMSSILGGKKEQTKELQNAEIMQMLQNLPQAGGATPEGKAMAQAPAIPGMAPEGGMPQGGGAPQPPM</sequence>
<dbReference type="EMBL" id="LR796476">
    <property type="protein sequence ID" value="CAB4147018.1"/>
    <property type="molecule type" value="Genomic_DNA"/>
</dbReference>
<name>A0A6J5MKE7_9CAUD</name>
<reference evidence="2" key="1">
    <citation type="submission" date="2020-04" db="EMBL/GenBank/DDBJ databases">
        <authorList>
            <person name="Chiriac C."/>
            <person name="Salcher M."/>
            <person name="Ghai R."/>
            <person name="Kavagutti S V."/>
        </authorList>
    </citation>
    <scope>NUCLEOTIDE SEQUENCE</scope>
</reference>
<evidence type="ECO:0000313" key="2">
    <source>
        <dbReference type="EMBL" id="CAB4147018.1"/>
    </source>
</evidence>